<dbReference type="AlphaFoldDB" id="A0A7W2KYK8"/>
<sequence>MNTHRYQTFVFDLNTLIDQDTDIIDASAPRYAHSSKLKTPRLTRRQHYL</sequence>
<dbReference type="RefSeq" id="WP_182387299.1">
    <property type="nucleotide sequence ID" value="NZ_JACGDG010000004.1"/>
</dbReference>
<protein>
    <submittedName>
        <fullName evidence="1">Uncharacterized protein</fullName>
    </submittedName>
</protein>
<organism evidence="1 2">
    <name type="scientific">Pseudomonas putida</name>
    <name type="common">Arthrobacter siderocapsulatus</name>
    <dbReference type="NCBI Taxonomy" id="303"/>
    <lineage>
        <taxon>Bacteria</taxon>
        <taxon>Pseudomonadati</taxon>
        <taxon>Pseudomonadota</taxon>
        <taxon>Gammaproteobacteria</taxon>
        <taxon>Pseudomonadales</taxon>
        <taxon>Pseudomonadaceae</taxon>
        <taxon>Pseudomonas</taxon>
    </lineage>
</organism>
<dbReference type="Proteomes" id="UP000553948">
    <property type="component" value="Unassembled WGS sequence"/>
</dbReference>
<dbReference type="EMBL" id="JACGDG010000004">
    <property type="protein sequence ID" value="MBA6115238.1"/>
    <property type="molecule type" value="Genomic_DNA"/>
</dbReference>
<comment type="caution">
    <text evidence="1">The sequence shown here is derived from an EMBL/GenBank/DDBJ whole genome shotgun (WGS) entry which is preliminary data.</text>
</comment>
<evidence type="ECO:0000313" key="2">
    <source>
        <dbReference type="Proteomes" id="UP000553948"/>
    </source>
</evidence>
<proteinExistence type="predicted"/>
<reference evidence="1 2" key="1">
    <citation type="submission" date="2020-07" db="EMBL/GenBank/DDBJ databases">
        <title>Diversity of carbapenemase encoding genes among Pseudomonas putida group clinical isolates in a tertiary Brazilian hospital.</title>
        <authorList>
            <person name="Alberto-Lei F."/>
            <person name="Nodari C.S."/>
            <person name="Streling A.P."/>
            <person name="Paulino J.T."/>
            <person name="Bessa-Neto F.O."/>
            <person name="Cayo R."/>
            <person name="Gales A.C."/>
        </authorList>
    </citation>
    <scope>NUCLEOTIDE SEQUENCE [LARGE SCALE GENOMIC DNA]</scope>
    <source>
        <strain evidence="1 2">12464</strain>
    </source>
</reference>
<accession>A0A7W2KYK8</accession>
<evidence type="ECO:0000313" key="1">
    <source>
        <dbReference type="EMBL" id="MBA6115238.1"/>
    </source>
</evidence>
<gene>
    <name evidence="1" type="ORF">H4C47_05805</name>
</gene>
<name>A0A7W2KYK8_PSEPU</name>